<dbReference type="RefSeq" id="WP_146817279.1">
    <property type="nucleotide sequence ID" value="NZ_BJYD01000026.1"/>
</dbReference>
<organism evidence="1 2">
    <name type="scientific">Halobacillus faecis</name>
    <dbReference type="NCBI Taxonomy" id="360184"/>
    <lineage>
        <taxon>Bacteria</taxon>
        <taxon>Bacillati</taxon>
        <taxon>Bacillota</taxon>
        <taxon>Bacilli</taxon>
        <taxon>Bacillales</taxon>
        <taxon>Bacillaceae</taxon>
        <taxon>Halobacillus</taxon>
    </lineage>
</organism>
<dbReference type="Proteomes" id="UP000321886">
    <property type="component" value="Unassembled WGS sequence"/>
</dbReference>
<dbReference type="OrthoDB" id="9811097at2"/>
<dbReference type="AlphaFoldDB" id="A0A511WTU0"/>
<dbReference type="GO" id="GO:0000150">
    <property type="term" value="F:DNA strand exchange activity"/>
    <property type="evidence" value="ECO:0007669"/>
    <property type="project" value="InterPro"/>
</dbReference>
<protein>
    <recommendedName>
        <fullName evidence="3">Resolvase/invertase-type recombinase catalytic domain-containing protein</fullName>
    </recommendedName>
</protein>
<dbReference type="GO" id="GO:0003677">
    <property type="term" value="F:DNA binding"/>
    <property type="evidence" value="ECO:0007669"/>
    <property type="project" value="InterPro"/>
</dbReference>
<evidence type="ECO:0000313" key="1">
    <source>
        <dbReference type="EMBL" id="GEN54580.1"/>
    </source>
</evidence>
<dbReference type="InterPro" id="IPR036162">
    <property type="entry name" value="Resolvase-like_N_sf"/>
</dbReference>
<dbReference type="Gene3D" id="3.40.50.1390">
    <property type="entry name" value="Resolvase, N-terminal catalytic domain"/>
    <property type="match status" value="1"/>
</dbReference>
<comment type="caution">
    <text evidence="1">The sequence shown here is derived from an EMBL/GenBank/DDBJ whole genome shotgun (WGS) entry which is preliminary data.</text>
</comment>
<keyword evidence="2" id="KW-1185">Reference proteome</keyword>
<dbReference type="EMBL" id="BJYD01000026">
    <property type="protein sequence ID" value="GEN54580.1"/>
    <property type="molecule type" value="Genomic_DNA"/>
</dbReference>
<evidence type="ECO:0000313" key="2">
    <source>
        <dbReference type="Proteomes" id="UP000321886"/>
    </source>
</evidence>
<dbReference type="SUPFAM" id="SSF53041">
    <property type="entry name" value="Resolvase-like"/>
    <property type="match status" value="1"/>
</dbReference>
<evidence type="ECO:0008006" key="3">
    <source>
        <dbReference type="Google" id="ProtNLM"/>
    </source>
</evidence>
<name>A0A511WTU0_9BACI</name>
<proteinExistence type="predicted"/>
<sequence>MMKNVFCYYRKSMNFGNSWTPVERIIHQDQVLFDYCSSNNFNVLKRFSDLGYLGAPFQRPELLQIRKIIEKPKNRADFLLFYSIAGLRTEMKSNAELLLEVVEVLGKVHFLREELTLNPKRFELYLKGAGGSEIFTNGQVLNPSLENTEEA</sequence>
<accession>A0A511WTU0</accession>
<reference evidence="1 2" key="1">
    <citation type="submission" date="2019-07" db="EMBL/GenBank/DDBJ databases">
        <title>Whole genome shotgun sequence of Halobacillus faecis NBRC 103569.</title>
        <authorList>
            <person name="Hosoyama A."/>
            <person name="Uohara A."/>
            <person name="Ohji S."/>
            <person name="Ichikawa N."/>
        </authorList>
    </citation>
    <scope>NUCLEOTIDE SEQUENCE [LARGE SCALE GENOMIC DNA]</scope>
    <source>
        <strain evidence="1 2">NBRC 103569</strain>
    </source>
</reference>
<gene>
    <name evidence="1" type="ORF">HFA01_28420</name>
</gene>